<comment type="caution">
    <text evidence="2">The sequence shown here is derived from an EMBL/GenBank/DDBJ whole genome shotgun (WGS) entry which is preliminary data.</text>
</comment>
<accession>A0ABX4GUK8</accession>
<name>A0ABX4GUK8_9BACI</name>
<keyword evidence="1" id="KW-0812">Transmembrane</keyword>
<keyword evidence="1" id="KW-0472">Membrane</keyword>
<proteinExistence type="predicted"/>
<evidence type="ECO:0000256" key="1">
    <source>
        <dbReference type="SAM" id="Phobius"/>
    </source>
</evidence>
<reference evidence="2 3" key="1">
    <citation type="submission" date="2017-07" db="EMBL/GenBank/DDBJ databases">
        <title>Isolation and whole genome analysis of endospore-forming bacteria from heroin.</title>
        <authorList>
            <person name="Kalinowski J."/>
            <person name="Ahrens B."/>
            <person name="Al-Dilaimi A."/>
            <person name="Winkler A."/>
            <person name="Wibberg D."/>
            <person name="Schleenbecker U."/>
            <person name="Ruckert C."/>
            <person name="Wolfel R."/>
            <person name="Grass G."/>
        </authorList>
    </citation>
    <scope>NUCLEOTIDE SEQUENCE [LARGE SCALE GENOMIC DNA]</scope>
    <source>
        <strain evidence="2 3">7517-1</strain>
    </source>
</reference>
<dbReference type="EMBL" id="NPBJ01000036">
    <property type="protein sequence ID" value="PAD98552.1"/>
    <property type="molecule type" value="Genomic_DNA"/>
</dbReference>
<feature type="transmembrane region" description="Helical" evidence="1">
    <location>
        <begin position="87"/>
        <end position="106"/>
    </location>
</feature>
<organism evidence="2 3">
    <name type="scientific">Terribacillus saccharophilus</name>
    <dbReference type="NCBI Taxonomy" id="361277"/>
    <lineage>
        <taxon>Bacteria</taxon>
        <taxon>Bacillati</taxon>
        <taxon>Bacillota</taxon>
        <taxon>Bacilli</taxon>
        <taxon>Bacillales</taxon>
        <taxon>Bacillaceae</taxon>
        <taxon>Terribacillus</taxon>
    </lineage>
</organism>
<protein>
    <submittedName>
        <fullName evidence="2">Uncharacterized protein</fullName>
    </submittedName>
</protein>
<sequence length="109" mass="12510">MKDEPGITITLREIYDSVQIVGDALERMESKFTILEEKSMLALKSEEKSQEALQIAQQAYTLAKETHALFLKERTDKEEQQKWFKRTIIAALIPYLVSGLLAISYFNSP</sequence>
<dbReference type="Proteomes" id="UP000216852">
    <property type="component" value="Unassembled WGS sequence"/>
</dbReference>
<evidence type="ECO:0000313" key="3">
    <source>
        <dbReference type="Proteomes" id="UP000216852"/>
    </source>
</evidence>
<gene>
    <name evidence="2" type="ORF">CHH48_16710</name>
</gene>
<keyword evidence="3" id="KW-1185">Reference proteome</keyword>
<dbReference type="RefSeq" id="WP_095220457.1">
    <property type="nucleotide sequence ID" value="NZ_JAWVNZ010000002.1"/>
</dbReference>
<keyword evidence="1" id="KW-1133">Transmembrane helix</keyword>
<evidence type="ECO:0000313" key="2">
    <source>
        <dbReference type="EMBL" id="PAD98552.1"/>
    </source>
</evidence>